<feature type="transmembrane region" description="Helical" evidence="14">
    <location>
        <begin position="85"/>
        <end position="104"/>
    </location>
</feature>
<comment type="catalytic activity">
    <reaction evidence="13 14 15">
        <text>protoporphyrinogen IX + 3 A = protoporphyrin IX + 3 AH2</text>
        <dbReference type="Rhea" id="RHEA:62000"/>
        <dbReference type="ChEBI" id="CHEBI:13193"/>
        <dbReference type="ChEBI" id="CHEBI:17499"/>
        <dbReference type="ChEBI" id="CHEBI:57306"/>
        <dbReference type="ChEBI" id="CHEBI:57307"/>
    </reaction>
</comment>
<evidence type="ECO:0000256" key="12">
    <source>
        <dbReference type="ARBA" id="ARBA00023136"/>
    </source>
</evidence>
<keyword evidence="12 14" id="KW-0472">Membrane</keyword>
<evidence type="ECO:0000256" key="14">
    <source>
        <dbReference type="HAMAP-Rule" id="MF_02239"/>
    </source>
</evidence>
<sequence>MLYFYIKVFHIISMVSWMAMLFYLPRLFVYHAENKDNKGFCDVVKIQEYKLFAFIGYPALIATIASGIGLIVLDPSIMKGGFMHAKITLVLILLAYHFSLYRYLLQFRDDKCNKSGKFFRNYNEVPTIILILITILIVLRPF</sequence>
<keyword evidence="17" id="KW-1185">Reference proteome</keyword>
<feature type="transmembrane region" description="Helical" evidence="14">
    <location>
        <begin position="125"/>
        <end position="141"/>
    </location>
</feature>
<dbReference type="NCBIfam" id="TIGR00701">
    <property type="entry name" value="protoporphyrinogen oxidase HemJ"/>
    <property type="match status" value="1"/>
</dbReference>
<evidence type="ECO:0000256" key="7">
    <source>
        <dbReference type="ARBA" id="ARBA00022692"/>
    </source>
</evidence>
<keyword evidence="7 14" id="KW-0812">Transmembrane</keyword>
<evidence type="ECO:0000256" key="10">
    <source>
        <dbReference type="ARBA" id="ARBA00023002"/>
    </source>
</evidence>
<dbReference type="Pfam" id="PF03653">
    <property type="entry name" value="UPF0093"/>
    <property type="match status" value="1"/>
</dbReference>
<keyword evidence="5 14" id="KW-1003">Cell membrane</keyword>
<dbReference type="EMBL" id="JAQHXR010000001">
    <property type="protein sequence ID" value="MDA3968661.1"/>
    <property type="molecule type" value="Genomic_DNA"/>
</dbReference>
<comment type="subunit">
    <text evidence="14">Homodimer.</text>
</comment>
<evidence type="ECO:0000256" key="2">
    <source>
        <dbReference type="ARBA" id="ARBA00005073"/>
    </source>
</evidence>
<protein>
    <recommendedName>
        <fullName evidence="4 14">Protoporphyrinogen IX oxidase</fullName>
        <shortName evidence="14">PPO</shortName>
        <ecNumber evidence="14 15">1.3.99.-</ecNumber>
    </recommendedName>
</protein>
<evidence type="ECO:0000256" key="15">
    <source>
        <dbReference type="PIRNR" id="PIRNR004638"/>
    </source>
</evidence>
<keyword evidence="6 14" id="KW-0349">Heme</keyword>
<dbReference type="HAMAP" id="MF_02239">
    <property type="entry name" value="HemJ"/>
    <property type="match status" value="1"/>
</dbReference>
<evidence type="ECO:0000256" key="3">
    <source>
        <dbReference type="ARBA" id="ARBA00006501"/>
    </source>
</evidence>
<comment type="caution">
    <text evidence="16">The sequence shown here is derived from an EMBL/GenBank/DDBJ whole genome shotgun (WGS) entry which is preliminary data.</text>
</comment>
<keyword evidence="11 14" id="KW-0408">Iron</keyword>
<evidence type="ECO:0000256" key="6">
    <source>
        <dbReference type="ARBA" id="ARBA00022617"/>
    </source>
</evidence>
<keyword evidence="10 14" id="KW-0560">Oxidoreductase</keyword>
<dbReference type="Proteomes" id="UP001210261">
    <property type="component" value="Unassembled WGS sequence"/>
</dbReference>
<feature type="transmembrane region" description="Helical" evidence="14">
    <location>
        <begin position="6"/>
        <end position="30"/>
    </location>
</feature>
<comment type="function">
    <text evidence="14 15">Catalyzes the oxidation of protoporphyrinogen IX to protoporphyrin IX.</text>
</comment>
<name>A0ABT4VD84_9HELI</name>
<dbReference type="EC" id="1.3.99.-" evidence="14 15"/>
<accession>A0ABT4VD84</accession>
<feature type="transmembrane region" description="Helical" evidence="14">
    <location>
        <begin position="51"/>
        <end position="73"/>
    </location>
</feature>
<evidence type="ECO:0000256" key="13">
    <source>
        <dbReference type="ARBA" id="ARBA00048390"/>
    </source>
</evidence>
<dbReference type="PANTHER" id="PTHR40255">
    <property type="entry name" value="UPF0093 MEMBRANE PROTEIN SLR1790"/>
    <property type="match status" value="1"/>
</dbReference>
<organism evidence="16 17">
    <name type="scientific">Helicobacter ibis</name>
    <dbReference type="NCBI Taxonomy" id="2962633"/>
    <lineage>
        <taxon>Bacteria</taxon>
        <taxon>Pseudomonadati</taxon>
        <taxon>Campylobacterota</taxon>
        <taxon>Epsilonproteobacteria</taxon>
        <taxon>Campylobacterales</taxon>
        <taxon>Helicobacteraceae</taxon>
        <taxon>Helicobacter</taxon>
    </lineage>
</organism>
<gene>
    <name evidence="16" type="primary">hemJ</name>
    <name evidence="16" type="ORF">PF021_03110</name>
</gene>
<dbReference type="InterPro" id="IPR005265">
    <property type="entry name" value="HemJ-like"/>
</dbReference>
<comment type="subcellular location">
    <subcellularLocation>
        <location evidence="1 14">Cell membrane</location>
        <topology evidence="1 14">Multi-pass membrane protein</topology>
    </subcellularLocation>
</comment>
<evidence type="ECO:0000256" key="1">
    <source>
        <dbReference type="ARBA" id="ARBA00004651"/>
    </source>
</evidence>
<evidence type="ECO:0000313" key="17">
    <source>
        <dbReference type="Proteomes" id="UP001210261"/>
    </source>
</evidence>
<comment type="cofactor">
    <cofactor evidence="14 15">
        <name>heme b</name>
        <dbReference type="ChEBI" id="CHEBI:60344"/>
    </cofactor>
    <text evidence="14 15">Binds 1 heme b (iron(II)-protoporphyrin IX) group per subunit.</text>
</comment>
<keyword evidence="9 14" id="KW-1133">Transmembrane helix</keyword>
<dbReference type="RefSeq" id="WP_271020937.1">
    <property type="nucleotide sequence ID" value="NZ_JAQHXR010000001.1"/>
</dbReference>
<keyword evidence="8 14" id="KW-0479">Metal-binding</keyword>
<dbReference type="PANTHER" id="PTHR40255:SF1">
    <property type="entry name" value="PROTOPORPHYRINOGEN IX OXIDASE"/>
    <property type="match status" value="1"/>
</dbReference>
<evidence type="ECO:0000313" key="16">
    <source>
        <dbReference type="EMBL" id="MDA3968661.1"/>
    </source>
</evidence>
<evidence type="ECO:0000256" key="8">
    <source>
        <dbReference type="ARBA" id="ARBA00022723"/>
    </source>
</evidence>
<dbReference type="PIRSF" id="PIRSF004638">
    <property type="entry name" value="UCP004638"/>
    <property type="match status" value="1"/>
</dbReference>
<evidence type="ECO:0000256" key="11">
    <source>
        <dbReference type="ARBA" id="ARBA00023004"/>
    </source>
</evidence>
<proteinExistence type="inferred from homology"/>
<feature type="binding site" description="axial binding residue" evidence="14">
    <location>
        <position position="10"/>
    </location>
    <ligand>
        <name>heme</name>
        <dbReference type="ChEBI" id="CHEBI:30413"/>
    </ligand>
    <ligandPart>
        <name>Fe</name>
        <dbReference type="ChEBI" id="CHEBI:18248"/>
    </ligandPart>
</feature>
<comment type="similarity">
    <text evidence="3 14 15">Belongs to the HemJ family.</text>
</comment>
<reference evidence="16 17" key="1">
    <citation type="submission" date="2023-01" db="EMBL/GenBank/DDBJ databases">
        <title>Description of Helicobacter ibis sp. nov. isolated from faecal droppings of black-faced ibis (Theristicus melanopis).</title>
        <authorList>
            <person name="Lopez-Cantillo M."/>
            <person name="Vidal-Veuthey B."/>
            <person name="Mella A."/>
            <person name="De La Haba R."/>
            <person name="Collado L."/>
        </authorList>
    </citation>
    <scope>NUCLEOTIDE SEQUENCE [LARGE SCALE GENOMIC DNA]</scope>
    <source>
        <strain evidence="16 17">A82</strain>
    </source>
</reference>
<evidence type="ECO:0000256" key="9">
    <source>
        <dbReference type="ARBA" id="ARBA00022989"/>
    </source>
</evidence>
<feature type="binding site" description="axial binding residue" evidence="14">
    <location>
        <position position="86"/>
    </location>
    <ligand>
        <name>heme</name>
        <dbReference type="ChEBI" id="CHEBI:30413"/>
    </ligand>
    <ligandPart>
        <name>Fe</name>
        <dbReference type="ChEBI" id="CHEBI:18248"/>
    </ligandPart>
</feature>
<comment type="pathway">
    <text evidence="2 14 15">Porphyrin-containing compound metabolism; protoporphyrin-IX biosynthesis; protoporphyrin-IX from protoporphyrinogen-IX: step 1/1.</text>
</comment>
<evidence type="ECO:0000256" key="5">
    <source>
        <dbReference type="ARBA" id="ARBA00022475"/>
    </source>
</evidence>
<evidence type="ECO:0000256" key="4">
    <source>
        <dbReference type="ARBA" id="ARBA00017504"/>
    </source>
</evidence>